<reference evidence="4" key="3">
    <citation type="submission" date="2015-09" db="EMBL/GenBank/DDBJ databases">
        <title>Cronobacter genome sequencing and assembly.</title>
        <authorList>
            <person name="Descombes P."/>
            <person name="Baert L."/>
            <person name="Ngom-Bru C."/>
            <person name="Barretto C."/>
        </authorList>
    </citation>
    <scope>NUCLEOTIDE SEQUENCE [LARGE SCALE GENOMIC DNA]</scope>
    <source>
        <strain evidence="4">LMG 26250</strain>
    </source>
</reference>
<evidence type="ECO:0000313" key="4">
    <source>
        <dbReference type="Proteomes" id="UP000067320"/>
    </source>
</evidence>
<accession>K7ZXS9</accession>
<dbReference type="KEGG" id="ccon:AFK62_00600"/>
<sequence>MNISIGLLSGPDLNQGECLVFDPAHNLLSDTAAAPLHDNRLRVYEDKRWEYDNFGNVTTKLTARHTQQQFRWNAEHQLAEAVTVRNGAEQRTTYGYDAFGRRSWKQDAFGVTTFVWDGNRLLSESRGGRSHLWIYEDDSFAPLAQISLRKGDTEHDAEVYWYHNDVSGMPRELAGAGGEIAGGRNTAHGAIRYAWNISPRAPASRCISRYVIRGSTLMPRRVCTITVSATMIRMRGALSARTRLGWRAG</sequence>
<dbReference type="PANTHER" id="PTHR32305:SF15">
    <property type="entry name" value="PROTEIN RHSA-RELATED"/>
    <property type="match status" value="1"/>
</dbReference>
<evidence type="ECO:0000313" key="2">
    <source>
        <dbReference type="EMBL" id="CCJ70695.1"/>
    </source>
</evidence>
<dbReference type="AlphaFoldDB" id="K7ZXS9"/>
<organism evidence="2 3">
    <name type="scientific">Cronobacter condimenti 1330</name>
    <dbReference type="NCBI Taxonomy" id="1073999"/>
    <lineage>
        <taxon>Bacteria</taxon>
        <taxon>Pseudomonadati</taxon>
        <taxon>Pseudomonadota</taxon>
        <taxon>Gammaproteobacteria</taxon>
        <taxon>Enterobacterales</taxon>
        <taxon>Enterobacteriaceae</taxon>
        <taxon>Cronobacter</taxon>
    </lineage>
</organism>
<reference evidence="2" key="1">
    <citation type="submission" date="2012-07" db="EMBL/GenBank/DDBJ databases">
        <authorList>
            <person name="Cummings C."/>
        </authorList>
    </citation>
    <scope>NUCLEOTIDE SEQUENCE</scope>
    <source>
        <strain evidence="2">1330</strain>
    </source>
</reference>
<dbReference type="Proteomes" id="UP000009340">
    <property type="component" value="Unassembled WGS sequence"/>
</dbReference>
<dbReference type="Proteomes" id="UP000067320">
    <property type="component" value="Chromosome"/>
</dbReference>
<evidence type="ECO:0000313" key="3">
    <source>
        <dbReference type="Proteomes" id="UP000009340"/>
    </source>
</evidence>
<dbReference type="NCBIfam" id="TIGR01643">
    <property type="entry name" value="YD_repeat_2x"/>
    <property type="match status" value="1"/>
</dbReference>
<dbReference type="STRING" id="1073999.AFK62_00600"/>
<keyword evidence="4" id="KW-1185">Reference proteome</keyword>
<protein>
    <submittedName>
        <fullName evidence="2">Rhs-family protein</fullName>
    </submittedName>
</protein>
<reference evidence="4" key="2">
    <citation type="submission" date="2015-07" db="EMBL/GenBank/DDBJ databases">
        <authorList>
            <person name="Moine D."/>
            <person name="Kassam M."/>
        </authorList>
    </citation>
    <scope>NUCLEOTIDE SEQUENCE [LARGE SCALE GENOMIC DNA]</scope>
    <source>
        <strain evidence="4">LMG 26250</strain>
    </source>
</reference>
<dbReference type="PATRIC" id="fig|1073999.7.peg.127"/>
<evidence type="ECO:0000313" key="1">
    <source>
        <dbReference type="EMBL" id="ALB61115.1"/>
    </source>
</evidence>
<dbReference type="EMBL" id="CP012264">
    <property type="protein sequence ID" value="ALB61115.1"/>
    <property type="molecule type" value="Genomic_DNA"/>
</dbReference>
<dbReference type="eggNOG" id="COG3209">
    <property type="taxonomic scope" value="Bacteria"/>
</dbReference>
<dbReference type="PANTHER" id="PTHR32305">
    <property type="match status" value="1"/>
</dbReference>
<dbReference type="EMBL" id="CAKW01000002">
    <property type="protein sequence ID" value="CCJ70695.1"/>
    <property type="molecule type" value="Genomic_DNA"/>
</dbReference>
<gene>
    <name evidence="1" type="ORF">AFK62_00600</name>
    <name evidence="2" type="ORF">BN137_23</name>
</gene>
<reference evidence="1 4" key="4">
    <citation type="journal article" date="2016" name="Genome Announc.">
        <title>Fully Closed Genome Sequences of Five Type Strains of the Genus Cronobacter and One Cronobacter sakazakii Strain.</title>
        <authorList>
            <person name="Moine D."/>
            <person name="Kassam M."/>
            <person name="Baert L."/>
            <person name="Tang Y."/>
            <person name="Barretto C."/>
            <person name="Ngom Bru C."/>
            <person name="Klijn A."/>
            <person name="Descombes P."/>
        </authorList>
    </citation>
    <scope>NUCLEOTIDE SEQUENCE [LARGE SCALE GENOMIC DNA]</scope>
    <source>
        <strain evidence="1 4">LMG 26250</strain>
    </source>
</reference>
<dbReference type="InterPro" id="IPR006530">
    <property type="entry name" value="YD"/>
</dbReference>
<proteinExistence type="predicted"/>
<dbReference type="InterPro" id="IPR050708">
    <property type="entry name" value="T6SS_VgrG/RHS"/>
</dbReference>
<dbReference type="Gene3D" id="2.180.10.10">
    <property type="entry name" value="RHS repeat-associated core"/>
    <property type="match status" value="1"/>
</dbReference>
<name>K7ZXS9_9ENTR</name>